<organism evidence="1 2">
    <name type="scientific">Linum tenue</name>
    <dbReference type="NCBI Taxonomy" id="586396"/>
    <lineage>
        <taxon>Eukaryota</taxon>
        <taxon>Viridiplantae</taxon>
        <taxon>Streptophyta</taxon>
        <taxon>Embryophyta</taxon>
        <taxon>Tracheophyta</taxon>
        <taxon>Spermatophyta</taxon>
        <taxon>Magnoliopsida</taxon>
        <taxon>eudicotyledons</taxon>
        <taxon>Gunneridae</taxon>
        <taxon>Pentapetalae</taxon>
        <taxon>rosids</taxon>
        <taxon>fabids</taxon>
        <taxon>Malpighiales</taxon>
        <taxon>Linaceae</taxon>
        <taxon>Linum</taxon>
    </lineage>
</organism>
<accession>A0AAV0JN61</accession>
<evidence type="ECO:0000313" key="1">
    <source>
        <dbReference type="EMBL" id="CAI0411351.1"/>
    </source>
</evidence>
<proteinExistence type="predicted"/>
<gene>
    <name evidence="1" type="ORF">LITE_LOCUS15124</name>
</gene>
<comment type="caution">
    <text evidence="1">The sequence shown here is derived from an EMBL/GenBank/DDBJ whole genome shotgun (WGS) entry which is preliminary data.</text>
</comment>
<dbReference type="Proteomes" id="UP001154282">
    <property type="component" value="Unassembled WGS sequence"/>
</dbReference>
<name>A0AAV0JN61_9ROSI</name>
<dbReference type="AlphaFoldDB" id="A0AAV0JN61"/>
<reference evidence="1" key="1">
    <citation type="submission" date="2022-08" db="EMBL/GenBank/DDBJ databases">
        <authorList>
            <person name="Gutierrez-Valencia J."/>
        </authorList>
    </citation>
    <scope>NUCLEOTIDE SEQUENCE</scope>
</reference>
<sequence>MSSSAFSPSRGSPVASRLQREQHFVLIGSSRLRSSSLRKPPEPLRRAIADCLSSSASASGSAGGGAVAGLHHGSPSVVLFDASRTLRVSN</sequence>
<dbReference type="EMBL" id="CAMGYJ010000005">
    <property type="protein sequence ID" value="CAI0411351.1"/>
    <property type="molecule type" value="Genomic_DNA"/>
</dbReference>
<keyword evidence="2" id="KW-1185">Reference proteome</keyword>
<protein>
    <submittedName>
        <fullName evidence="1">Uncharacterized protein</fullName>
    </submittedName>
</protein>
<evidence type="ECO:0000313" key="2">
    <source>
        <dbReference type="Proteomes" id="UP001154282"/>
    </source>
</evidence>